<dbReference type="Proteomes" id="UP001595191">
    <property type="component" value="Unassembled WGS sequence"/>
</dbReference>
<name>A0ACC7LI86_9FLAO</name>
<protein>
    <submittedName>
        <fullName evidence="1">CAP domain-containing protein</fullName>
    </submittedName>
</protein>
<accession>A0ACC7LI86</accession>
<dbReference type="EMBL" id="JBHFPV010000001">
    <property type="protein sequence ID" value="MFH6603259.1"/>
    <property type="molecule type" value="Genomic_DNA"/>
</dbReference>
<organism evidence="1 2">
    <name type="scientific">Meishania litoralis</name>
    <dbReference type="NCBI Taxonomy" id="3434685"/>
    <lineage>
        <taxon>Bacteria</taxon>
        <taxon>Pseudomonadati</taxon>
        <taxon>Bacteroidota</taxon>
        <taxon>Flavobacteriia</taxon>
        <taxon>Flavobacteriales</taxon>
        <taxon>Flavobacteriaceae</taxon>
        <taxon>Meishania</taxon>
    </lineage>
</organism>
<reference evidence="1" key="1">
    <citation type="submission" date="2024-09" db="EMBL/GenBank/DDBJ databases">
        <authorList>
            <person name="Liu J."/>
        </authorList>
    </citation>
    <scope>NUCLEOTIDE SEQUENCE</scope>
    <source>
        <strain evidence="1">NBU2967</strain>
    </source>
</reference>
<proteinExistence type="predicted"/>
<comment type="caution">
    <text evidence="1">The sequence shown here is derived from an EMBL/GenBank/DDBJ whole genome shotgun (WGS) entry which is preliminary data.</text>
</comment>
<sequence>MKLKLKYAYLVCFVLALVSCSTEPYESTEIPKAENDVALEQELLGIVNDHRIALGYSYLEYSAVAHEYANTHNDYMIARGGISHDNFSARASNIASEVSAEFVAENVAKDYPTAAAAFQGWLESSNHKKTMEGDFTHTAVSVKKDADGTYYYTQLFFR</sequence>
<keyword evidence="2" id="KW-1185">Reference proteome</keyword>
<evidence type="ECO:0000313" key="2">
    <source>
        <dbReference type="Proteomes" id="UP001595191"/>
    </source>
</evidence>
<gene>
    <name evidence="1" type="ORF">ACEZ3G_07220</name>
</gene>
<evidence type="ECO:0000313" key="1">
    <source>
        <dbReference type="EMBL" id="MFH6603259.1"/>
    </source>
</evidence>